<organism evidence="2 3">
    <name type="scientific">Portunus trituberculatus</name>
    <name type="common">Swimming crab</name>
    <name type="synonym">Neptunus trituberculatus</name>
    <dbReference type="NCBI Taxonomy" id="210409"/>
    <lineage>
        <taxon>Eukaryota</taxon>
        <taxon>Metazoa</taxon>
        <taxon>Ecdysozoa</taxon>
        <taxon>Arthropoda</taxon>
        <taxon>Crustacea</taxon>
        <taxon>Multicrustacea</taxon>
        <taxon>Malacostraca</taxon>
        <taxon>Eumalacostraca</taxon>
        <taxon>Eucarida</taxon>
        <taxon>Decapoda</taxon>
        <taxon>Pleocyemata</taxon>
        <taxon>Brachyura</taxon>
        <taxon>Eubrachyura</taxon>
        <taxon>Portunoidea</taxon>
        <taxon>Portunidae</taxon>
        <taxon>Portuninae</taxon>
        <taxon>Portunus</taxon>
    </lineage>
</organism>
<dbReference type="Proteomes" id="UP000324222">
    <property type="component" value="Unassembled WGS sequence"/>
</dbReference>
<reference evidence="2 3" key="1">
    <citation type="submission" date="2019-05" db="EMBL/GenBank/DDBJ databases">
        <title>Another draft genome of Portunus trituberculatus and its Hox gene families provides insights of decapod evolution.</title>
        <authorList>
            <person name="Jeong J.-H."/>
            <person name="Song I."/>
            <person name="Kim S."/>
            <person name="Choi T."/>
            <person name="Kim D."/>
            <person name="Ryu S."/>
            <person name="Kim W."/>
        </authorList>
    </citation>
    <scope>NUCLEOTIDE SEQUENCE [LARGE SCALE GENOMIC DNA]</scope>
    <source>
        <tissue evidence="2">Muscle</tissue>
    </source>
</reference>
<proteinExistence type="predicted"/>
<comment type="caution">
    <text evidence="2">The sequence shown here is derived from an EMBL/GenBank/DDBJ whole genome shotgun (WGS) entry which is preliminary data.</text>
</comment>
<gene>
    <name evidence="2" type="ORF">E2C01_097150</name>
</gene>
<evidence type="ECO:0000313" key="3">
    <source>
        <dbReference type="Proteomes" id="UP000324222"/>
    </source>
</evidence>
<keyword evidence="3" id="KW-1185">Reference proteome</keyword>
<feature type="compositionally biased region" description="Polar residues" evidence="1">
    <location>
        <begin position="30"/>
        <end position="55"/>
    </location>
</feature>
<sequence length="129" mass="14006">MTTHKVPKLAITQQSFSSHVLFPQAPRITPSITCSPAQQNPDQPSPGQANPSQVNPATHITALALSCLRLHHANVPQPPQETDKCGLSVAQKSYSSTSKLFCPTSSVTSCWSRRRHLCRLVPLINAVDN</sequence>
<evidence type="ECO:0000256" key="1">
    <source>
        <dbReference type="SAM" id="MobiDB-lite"/>
    </source>
</evidence>
<evidence type="ECO:0000313" key="2">
    <source>
        <dbReference type="EMBL" id="MPD01616.1"/>
    </source>
</evidence>
<protein>
    <submittedName>
        <fullName evidence="2">Uncharacterized protein</fullName>
    </submittedName>
</protein>
<accession>A0A5B7K3X0</accession>
<name>A0A5B7K3X0_PORTR</name>
<feature type="region of interest" description="Disordered" evidence="1">
    <location>
        <begin position="28"/>
        <end position="55"/>
    </location>
</feature>
<dbReference type="EMBL" id="VSRR010127912">
    <property type="protein sequence ID" value="MPD01616.1"/>
    <property type="molecule type" value="Genomic_DNA"/>
</dbReference>
<dbReference type="AlphaFoldDB" id="A0A5B7K3X0"/>